<reference evidence="1 2" key="1">
    <citation type="submission" date="2017-07" db="EMBL/GenBank/DDBJ databases">
        <title>Leptospira spp. isolated from tropical soils.</title>
        <authorList>
            <person name="Thibeaux R."/>
            <person name="Iraola G."/>
            <person name="Ferres I."/>
            <person name="Bierque E."/>
            <person name="Girault D."/>
            <person name="Soupe-Gilbert M.-E."/>
            <person name="Picardeau M."/>
            <person name="Goarant C."/>
        </authorList>
    </citation>
    <scope>NUCLEOTIDE SEQUENCE [LARGE SCALE GENOMIC DNA]</scope>
    <source>
        <strain evidence="1 2">JW2-C-B1</strain>
    </source>
</reference>
<proteinExistence type="predicted"/>
<evidence type="ECO:0000313" key="1">
    <source>
        <dbReference type="EMBL" id="PJZ29061.1"/>
    </source>
</evidence>
<gene>
    <name evidence="1" type="ORF">CH378_14315</name>
</gene>
<sequence length="101" mass="12027">MIFSRRNGFGDQSHDIKWEWSTFNKANVCNFWVQICLNFEKKIKKILGLFSNNSRLMQGIISRYIQKIETSSKLHSKTIIFPRILLKFEFQIIDRGAIWTL</sequence>
<protein>
    <submittedName>
        <fullName evidence="1">Uncharacterized protein</fullName>
    </submittedName>
</protein>
<name>A0ABX4N6U4_9LEPT</name>
<dbReference type="Proteomes" id="UP000231919">
    <property type="component" value="Unassembled WGS sequence"/>
</dbReference>
<keyword evidence="2" id="KW-1185">Reference proteome</keyword>
<dbReference type="EMBL" id="NPDP01000027">
    <property type="protein sequence ID" value="PJZ29061.1"/>
    <property type="molecule type" value="Genomic_DNA"/>
</dbReference>
<organism evidence="1 2">
    <name type="scientific">Leptospira kmetyi</name>
    <dbReference type="NCBI Taxonomy" id="408139"/>
    <lineage>
        <taxon>Bacteria</taxon>
        <taxon>Pseudomonadati</taxon>
        <taxon>Spirochaetota</taxon>
        <taxon>Spirochaetia</taxon>
        <taxon>Leptospirales</taxon>
        <taxon>Leptospiraceae</taxon>
        <taxon>Leptospira</taxon>
    </lineage>
</organism>
<evidence type="ECO:0000313" key="2">
    <source>
        <dbReference type="Proteomes" id="UP000231919"/>
    </source>
</evidence>
<accession>A0ABX4N6U4</accession>
<comment type="caution">
    <text evidence="1">The sequence shown here is derived from an EMBL/GenBank/DDBJ whole genome shotgun (WGS) entry which is preliminary data.</text>
</comment>